<reference evidence="3" key="1">
    <citation type="submission" date="2018-05" db="EMBL/GenBank/DDBJ databases">
        <authorList>
            <person name="Lanie J.A."/>
            <person name="Ng W.-L."/>
            <person name="Kazmierczak K.M."/>
            <person name="Andrzejewski T.M."/>
            <person name="Davidsen T.M."/>
            <person name="Wayne K.J."/>
            <person name="Tettelin H."/>
            <person name="Glass J.I."/>
            <person name="Rusch D."/>
            <person name="Podicherti R."/>
            <person name="Tsui H.-C.T."/>
            <person name="Winkler M.E."/>
        </authorList>
    </citation>
    <scope>NUCLEOTIDE SEQUENCE</scope>
</reference>
<dbReference type="AlphaFoldDB" id="A0A381Q9A9"/>
<sequence length="344" mass="38593">MDGHPRDFRHWTESRLQADSPPPSTAFPKIQTRATSTLTTMGDDFLDVDWPGGLDLGAATVLTGADRGKYPHGNSLLVRGTRQVALIDPSLTIAERGLSFSVDHVLLSHVHEDHLPGLSQLEDVPVHCHEADAIGLTSLDGLMAMYGMPAAVEEDFRREVVDDFYYAPRTEISTFSDAAIFDLGGVEIEVVHTPGHTKGHCVFVIPQARTAYLGDIDLSGFGPYYFDEWSSLYDFEQSIERCRSIDADHFVTFHHKWVISGRENFLALLDQFANVITNRELSMLEFLKEPRSLDQCAAHRFVYRPHVEMQFVNHVELSSAQIHLDRMVNDGRVIQLNDGNFRAA</sequence>
<organism evidence="3">
    <name type="scientific">marine metagenome</name>
    <dbReference type="NCBI Taxonomy" id="408172"/>
    <lineage>
        <taxon>unclassified sequences</taxon>
        <taxon>metagenomes</taxon>
        <taxon>ecological metagenomes</taxon>
    </lineage>
</organism>
<dbReference type="InterPro" id="IPR050855">
    <property type="entry name" value="NDM-1-like"/>
</dbReference>
<feature type="domain" description="Metallo-beta-lactamase" evidence="2">
    <location>
        <begin position="72"/>
        <end position="254"/>
    </location>
</feature>
<dbReference type="Pfam" id="PF00753">
    <property type="entry name" value="Lactamase_B"/>
    <property type="match status" value="1"/>
</dbReference>
<evidence type="ECO:0000313" key="3">
    <source>
        <dbReference type="EMBL" id="SUZ75921.1"/>
    </source>
</evidence>
<dbReference type="CDD" id="cd06262">
    <property type="entry name" value="metallo-hydrolase-like_MBL-fold"/>
    <property type="match status" value="1"/>
</dbReference>
<dbReference type="SUPFAM" id="SSF56281">
    <property type="entry name" value="Metallo-hydrolase/oxidoreductase"/>
    <property type="match status" value="1"/>
</dbReference>
<dbReference type="PANTHER" id="PTHR42951">
    <property type="entry name" value="METALLO-BETA-LACTAMASE DOMAIN-CONTAINING"/>
    <property type="match status" value="1"/>
</dbReference>
<evidence type="ECO:0000259" key="2">
    <source>
        <dbReference type="SMART" id="SM00849"/>
    </source>
</evidence>
<dbReference type="InterPro" id="IPR001279">
    <property type="entry name" value="Metallo-B-lactamas"/>
</dbReference>
<gene>
    <name evidence="3" type="ORF">METZ01_LOCUS28775</name>
</gene>
<feature type="compositionally biased region" description="Basic and acidic residues" evidence="1">
    <location>
        <begin position="1"/>
        <end position="13"/>
    </location>
</feature>
<proteinExistence type="predicted"/>
<dbReference type="SMART" id="SM00849">
    <property type="entry name" value="Lactamase_B"/>
    <property type="match status" value="1"/>
</dbReference>
<protein>
    <recommendedName>
        <fullName evidence="2">Metallo-beta-lactamase domain-containing protein</fullName>
    </recommendedName>
</protein>
<name>A0A381Q9A9_9ZZZZ</name>
<dbReference type="Gene3D" id="3.60.15.10">
    <property type="entry name" value="Ribonuclease Z/Hydroxyacylglutathione hydrolase-like"/>
    <property type="match status" value="1"/>
</dbReference>
<dbReference type="PANTHER" id="PTHR42951:SF4">
    <property type="entry name" value="ACYL-COENZYME A THIOESTERASE MBLAC2"/>
    <property type="match status" value="1"/>
</dbReference>
<evidence type="ECO:0000256" key="1">
    <source>
        <dbReference type="SAM" id="MobiDB-lite"/>
    </source>
</evidence>
<accession>A0A381Q9A9</accession>
<dbReference type="InterPro" id="IPR036866">
    <property type="entry name" value="RibonucZ/Hydroxyglut_hydro"/>
</dbReference>
<dbReference type="EMBL" id="UINC01001261">
    <property type="protein sequence ID" value="SUZ75921.1"/>
    <property type="molecule type" value="Genomic_DNA"/>
</dbReference>
<feature type="region of interest" description="Disordered" evidence="1">
    <location>
        <begin position="1"/>
        <end position="25"/>
    </location>
</feature>